<keyword evidence="3" id="KW-1185">Reference proteome</keyword>
<comment type="caution">
    <text evidence="2">The sequence shown here is derived from an EMBL/GenBank/DDBJ whole genome shotgun (WGS) entry which is preliminary data.</text>
</comment>
<protein>
    <submittedName>
        <fullName evidence="2">Uncharacterized protein</fullName>
    </submittedName>
</protein>
<dbReference type="Proteomes" id="UP000050272">
    <property type="component" value="Unassembled WGS sequence"/>
</dbReference>
<evidence type="ECO:0000313" key="2">
    <source>
        <dbReference type="EMBL" id="MBR8691638.1"/>
    </source>
</evidence>
<evidence type="ECO:0000313" key="3">
    <source>
        <dbReference type="Proteomes" id="UP000050272"/>
    </source>
</evidence>
<evidence type="ECO:0000313" key="4">
    <source>
        <dbReference type="Proteomes" id="UP000676804"/>
    </source>
</evidence>
<gene>
    <name evidence="1" type="ORF">AKG37_15220</name>
    <name evidence="2" type="ORF">KCQ59_17775</name>
</gene>
<accession>A0ABD4QNF5</accession>
<reference evidence="1 3" key="1">
    <citation type="submission" date="2015-07" db="EMBL/GenBank/DDBJ databases">
        <title>Bacillus zhangzhouensis sp. nov. and Bacillus nanhaiticus sp. nov.</title>
        <authorList>
            <person name="Liu Y."/>
            <person name="Lai Q."/>
            <person name="Shao Z."/>
        </authorList>
    </citation>
    <scope>NUCLEOTIDE SEQUENCE [LARGE SCALE GENOMIC DNA]</scope>
    <source>
        <strain evidence="1 3">NH7I_1</strain>
    </source>
</reference>
<dbReference type="RefSeq" id="WP_060699992.1">
    <property type="nucleotide sequence ID" value="NZ_JAGQFH010000030.1"/>
</dbReference>
<proteinExistence type="predicted"/>
<evidence type="ECO:0000313" key="1">
    <source>
        <dbReference type="EMBL" id="KPN12696.1"/>
    </source>
</evidence>
<dbReference type="AlphaFoldDB" id="A0ABD4QNF5"/>
<dbReference type="EMBL" id="LGYN01000030">
    <property type="protein sequence ID" value="KPN12696.1"/>
    <property type="molecule type" value="Genomic_DNA"/>
</dbReference>
<sequence length="95" mass="11369">MCSNDIDIFQHFINEYYPALRHDEWLVDKEVLRISSKLHPFIKEKLPKDIESFVCVLFIQKNSNKQNPIVIYLLLDNNECVPYAIEMLQEEVVYH</sequence>
<reference evidence="2 4" key="2">
    <citation type="submission" date="2021-04" db="EMBL/GenBank/DDBJ databases">
        <title>Isolation of newly marine bacteria for enzymatic activity.</title>
        <authorList>
            <person name="Hadi W.A.M."/>
            <person name="Nair A.J.J."/>
            <person name="Edwin B.T."/>
        </authorList>
    </citation>
    <scope>NUCLEOTIDE SEQUENCE [LARGE SCALE GENOMIC DNA]</scope>
    <source>
        <strain evidence="2 4">B28A</strain>
    </source>
</reference>
<dbReference type="EMBL" id="JAGQFH010000030">
    <property type="protein sequence ID" value="MBR8691638.1"/>
    <property type="molecule type" value="Genomic_DNA"/>
</dbReference>
<name>A0ABD4QNF5_9BACI</name>
<organism evidence="2 4">
    <name type="scientific">Bacillus australimaris</name>
    <dbReference type="NCBI Taxonomy" id="1326968"/>
    <lineage>
        <taxon>Bacteria</taxon>
        <taxon>Bacillati</taxon>
        <taxon>Bacillota</taxon>
        <taxon>Bacilli</taxon>
        <taxon>Bacillales</taxon>
        <taxon>Bacillaceae</taxon>
        <taxon>Bacillus</taxon>
    </lineage>
</organism>
<dbReference type="Proteomes" id="UP000676804">
    <property type="component" value="Unassembled WGS sequence"/>
</dbReference>